<dbReference type="GO" id="GO:0005992">
    <property type="term" value="P:trehalose biosynthetic process"/>
    <property type="evidence" value="ECO:0007669"/>
    <property type="project" value="InterPro"/>
</dbReference>
<dbReference type="EMBL" id="AP014879">
    <property type="protein sequence ID" value="BAV34291.1"/>
    <property type="molecule type" value="Genomic_DNA"/>
</dbReference>
<dbReference type="CDD" id="cd03788">
    <property type="entry name" value="GT20_TPS"/>
    <property type="match status" value="1"/>
</dbReference>
<dbReference type="Gene3D" id="3.40.50.2000">
    <property type="entry name" value="Glycogen Phosphorylase B"/>
    <property type="match status" value="2"/>
</dbReference>
<dbReference type="FunCoup" id="A0A1B4XHK4">
    <property type="interactions" value="137"/>
</dbReference>
<evidence type="ECO:0000256" key="2">
    <source>
        <dbReference type="SAM" id="Phobius"/>
    </source>
</evidence>
<keyword evidence="2" id="KW-0812">Transmembrane</keyword>
<dbReference type="OrthoDB" id="9815690at2"/>
<keyword evidence="2" id="KW-1133">Transmembrane helix</keyword>
<accession>A0A1B4XHK4</accession>
<feature type="transmembrane region" description="Helical" evidence="2">
    <location>
        <begin position="12"/>
        <end position="32"/>
    </location>
</feature>
<comment type="similarity">
    <text evidence="1">Belongs to the glycosyltransferase 20 family.</text>
</comment>
<sequence length="763" mass="85449">MADQPRPRTTRSLRLGLLVAAIIGVVTGLFAWHQVQNERAIDLDDVGRRAHALAQQLSDRVLYALTLPDIQARALLQPRVEGYQRLLGYAVFRADGRLVAAGKTISDFTNKLDGPMREALQSGNEVTQLTRGAGMQVHVFAKKFPEKGDAEGVLVVVHDVSYIDDRALARLAQFAFWVLIVSLLAVALVVGSTWFVYERPLTKLADWMRRLRVDNVAESPPPGLPSGRLRSESDRLAASFRAARSTGRALSEAALFAEQVWTPERLRAHAVASLGEAHQLIVVSNREPYMHQWRDGRGYAIVPAGGLVTALDPVLQACGGVWIAHGAGNADRANADAEGRLTVPPGDMRYTLKRVWLTREEEQGYYYGFSNEGLWPLCHLAHERPVFRAEDWEHYRQANRRFADAVLDEAGSGKAVVLVQDYQLALVPRMLKEARPDLRVGMFWHIPWPNPEAFRICPWGAEILDGMLGADLLGFHLQQYCNSFLETVDRVLESRLDWDHFSAELRGSRTRVRPFPISVQPWSERHVPGEDALAKQITELRTQHQLGDVFIAVGVDRIDYTKGIPERFRAIARLLEKYPQYRGRFTFVELGAPSRTHIPRYREHLDGLEALADEINWKYQSEGWKPIHFLVAHHDARTVHAFLRMAPMCIVSSLHDGMNLVAKEYVAAQSGGDGVLVLSEFAGAARELADALIVNPYDTEQFAEAVRYGLEMDPGERRARMQRLTRQVEEHNIYRWAANFLAALAAERVAGTEAAGVGKAANS</sequence>
<dbReference type="GO" id="GO:0003825">
    <property type="term" value="F:alpha,alpha-trehalose-phosphate synthase (UDP-forming) activity"/>
    <property type="evidence" value="ECO:0007669"/>
    <property type="project" value="TreeGrafter"/>
</dbReference>
<dbReference type="InParanoid" id="A0A1B4XHK4"/>
<dbReference type="RefSeq" id="WP_096361052.1">
    <property type="nucleotide sequence ID" value="NZ_AP014879.1"/>
</dbReference>
<reference evidence="3 4" key="1">
    <citation type="submission" date="2015-05" db="EMBL/GenBank/DDBJ databases">
        <title>Complete genome sequence of a sulfur-oxidizing gammaproteobacterium strain HA5.</title>
        <authorList>
            <person name="Miura A."/>
            <person name="Kojima H."/>
            <person name="Fukui M."/>
        </authorList>
    </citation>
    <scope>NUCLEOTIDE SEQUENCE [LARGE SCALE GENOMIC DNA]</scope>
    <source>
        <strain evidence="3 4">HA5</strain>
    </source>
</reference>
<dbReference type="SUPFAM" id="SSF53756">
    <property type="entry name" value="UDP-Glycosyltransferase/glycogen phosphorylase"/>
    <property type="match status" value="1"/>
</dbReference>
<dbReference type="PANTHER" id="PTHR10788:SF106">
    <property type="entry name" value="BCDNA.GH08860"/>
    <property type="match status" value="1"/>
</dbReference>
<feature type="transmembrane region" description="Helical" evidence="2">
    <location>
        <begin position="174"/>
        <end position="197"/>
    </location>
</feature>
<evidence type="ECO:0000256" key="1">
    <source>
        <dbReference type="ARBA" id="ARBA00008799"/>
    </source>
</evidence>
<dbReference type="AlphaFoldDB" id="A0A1B4XHK4"/>
<evidence type="ECO:0000313" key="4">
    <source>
        <dbReference type="Proteomes" id="UP000243180"/>
    </source>
</evidence>
<evidence type="ECO:0000313" key="3">
    <source>
        <dbReference type="EMBL" id="BAV34291.1"/>
    </source>
</evidence>
<dbReference type="InterPro" id="IPR001830">
    <property type="entry name" value="Glyco_trans_20"/>
</dbReference>
<keyword evidence="2" id="KW-0472">Membrane</keyword>
<proteinExistence type="inferred from homology"/>
<dbReference type="Pfam" id="PF00982">
    <property type="entry name" value="Glyco_transf_20"/>
    <property type="match status" value="1"/>
</dbReference>
<name>A0A1B4XHK4_9GAMM</name>
<protein>
    <submittedName>
        <fullName evidence="3">Alpha,alpha-trehalose-phosphate synthase</fullName>
    </submittedName>
</protein>
<dbReference type="PANTHER" id="PTHR10788">
    <property type="entry name" value="TREHALOSE-6-PHOSPHATE SYNTHASE"/>
    <property type="match status" value="1"/>
</dbReference>
<gene>
    <name evidence="3" type="ORF">SCL_2000</name>
</gene>
<keyword evidence="4" id="KW-1185">Reference proteome</keyword>
<dbReference type="KEGG" id="slim:SCL_2000"/>
<dbReference type="Proteomes" id="UP000243180">
    <property type="component" value="Chromosome"/>
</dbReference>
<organism evidence="3 4">
    <name type="scientific">Sulfuricaulis limicola</name>
    <dbReference type="NCBI Taxonomy" id="1620215"/>
    <lineage>
        <taxon>Bacteria</taxon>
        <taxon>Pseudomonadati</taxon>
        <taxon>Pseudomonadota</taxon>
        <taxon>Gammaproteobacteria</taxon>
        <taxon>Acidiferrobacterales</taxon>
        <taxon>Acidiferrobacteraceae</taxon>
        <taxon>Sulfuricaulis</taxon>
    </lineage>
</organism>